<dbReference type="GO" id="GO:0006564">
    <property type="term" value="P:L-serine biosynthetic process"/>
    <property type="evidence" value="ECO:0000318"/>
    <property type="project" value="GO_Central"/>
</dbReference>
<dbReference type="SMR" id="A0A078GUH2"/>
<dbReference type="Gene3D" id="3.40.640.10">
    <property type="entry name" value="Type I PLP-dependent aspartate aminotransferase-like (Major domain)"/>
    <property type="match status" value="1"/>
</dbReference>
<feature type="region of interest" description="Disordered" evidence="6">
    <location>
        <begin position="1"/>
        <end position="28"/>
    </location>
</feature>
<name>A0A078GUH2_BRANA</name>
<evidence type="ECO:0000256" key="3">
    <source>
        <dbReference type="ARBA" id="ARBA00022898"/>
    </source>
</evidence>
<dbReference type="Pfam" id="PF00266">
    <property type="entry name" value="Aminotran_5"/>
    <property type="match status" value="1"/>
</dbReference>
<evidence type="ECO:0000259" key="7">
    <source>
        <dbReference type="Pfam" id="PF00266"/>
    </source>
</evidence>
<dbReference type="PANTHER" id="PTHR43247">
    <property type="entry name" value="PHOSPHOSERINE AMINOTRANSFERASE"/>
    <property type="match status" value="1"/>
</dbReference>
<dbReference type="GO" id="GO:0004648">
    <property type="term" value="F:O-phospho-L-serine:2-oxoglutarate aminotransferase activity"/>
    <property type="evidence" value="ECO:0000318"/>
    <property type="project" value="GO_Central"/>
</dbReference>
<evidence type="ECO:0000313" key="10">
    <source>
        <dbReference type="Proteomes" id="UP000028999"/>
    </source>
</evidence>
<dbReference type="STRING" id="3708.A0A078GUH2"/>
<dbReference type="InterPro" id="IPR015424">
    <property type="entry name" value="PyrdxlP-dep_Trfase"/>
</dbReference>
<dbReference type="PANTHER" id="PTHR43247:SF1">
    <property type="entry name" value="PHOSPHOSERINE AMINOTRANSFERASE"/>
    <property type="match status" value="1"/>
</dbReference>
<evidence type="ECO:0000256" key="2">
    <source>
        <dbReference type="ARBA" id="ARBA00022679"/>
    </source>
</evidence>
<reference evidence="9" key="2">
    <citation type="submission" date="2014-06" db="EMBL/GenBank/DDBJ databases">
        <authorList>
            <person name="Genoscope - CEA"/>
        </authorList>
    </citation>
    <scope>NUCLEOTIDE SEQUENCE</scope>
</reference>
<dbReference type="InterPro" id="IPR022278">
    <property type="entry name" value="Pser_aminoTfrase"/>
</dbReference>
<reference evidence="8" key="3">
    <citation type="submission" date="2021-01" db="EMBL/GenBank/DDBJ databases">
        <authorList>
            <consortium name="Genoscope - CEA"/>
            <person name="William W."/>
        </authorList>
    </citation>
    <scope>NUCLEOTIDE SEQUENCE</scope>
</reference>
<dbReference type="GO" id="GO:0005737">
    <property type="term" value="C:cytoplasm"/>
    <property type="evidence" value="ECO:0000318"/>
    <property type="project" value="GO_Central"/>
</dbReference>
<keyword evidence="10" id="KW-1185">Reference proteome</keyword>
<comment type="pathway">
    <text evidence="4">Amino-acid biosynthesis.</text>
</comment>
<feature type="domain" description="Aminotransferase class V" evidence="7">
    <location>
        <begin position="33"/>
        <end position="203"/>
    </location>
</feature>
<dbReference type="InterPro" id="IPR015421">
    <property type="entry name" value="PyrdxlP-dep_Trfase_major"/>
</dbReference>
<evidence type="ECO:0000256" key="4">
    <source>
        <dbReference type="ARBA" id="ARBA00029440"/>
    </source>
</evidence>
<evidence type="ECO:0000256" key="5">
    <source>
        <dbReference type="ARBA" id="ARBA00049007"/>
    </source>
</evidence>
<reference evidence="9 10" key="1">
    <citation type="journal article" date="2014" name="Science">
        <title>Plant genetics. Early allopolyploid evolution in the post-Neolithic Brassica napus oilseed genome.</title>
        <authorList>
            <person name="Chalhoub B."/>
            <person name="Denoeud F."/>
            <person name="Liu S."/>
            <person name="Parkin I.A."/>
            <person name="Tang H."/>
            <person name="Wang X."/>
            <person name="Chiquet J."/>
            <person name="Belcram H."/>
            <person name="Tong C."/>
            <person name="Samans B."/>
            <person name="Correa M."/>
            <person name="Da Silva C."/>
            <person name="Just J."/>
            <person name="Falentin C."/>
            <person name="Koh C.S."/>
            <person name="Le Clainche I."/>
            <person name="Bernard M."/>
            <person name="Bento P."/>
            <person name="Noel B."/>
            <person name="Labadie K."/>
            <person name="Alberti A."/>
            <person name="Charles M."/>
            <person name="Arnaud D."/>
            <person name="Guo H."/>
            <person name="Daviaud C."/>
            <person name="Alamery S."/>
            <person name="Jabbari K."/>
            <person name="Zhao M."/>
            <person name="Edger P.P."/>
            <person name="Chelaifa H."/>
            <person name="Tack D."/>
            <person name="Lassalle G."/>
            <person name="Mestiri I."/>
            <person name="Schnel N."/>
            <person name="Le Paslier M.C."/>
            <person name="Fan G."/>
            <person name="Renault V."/>
            <person name="Bayer P.E."/>
            <person name="Golicz A.A."/>
            <person name="Manoli S."/>
            <person name="Lee T.H."/>
            <person name="Thi V.H."/>
            <person name="Chalabi S."/>
            <person name="Hu Q."/>
            <person name="Fan C."/>
            <person name="Tollenaere R."/>
            <person name="Lu Y."/>
            <person name="Battail C."/>
            <person name="Shen J."/>
            <person name="Sidebottom C.H."/>
            <person name="Wang X."/>
            <person name="Canaguier A."/>
            <person name="Chauveau A."/>
            <person name="Berard A."/>
            <person name="Deniot G."/>
            <person name="Guan M."/>
            <person name="Liu Z."/>
            <person name="Sun F."/>
            <person name="Lim Y.P."/>
            <person name="Lyons E."/>
            <person name="Town C.D."/>
            <person name="Bancroft I."/>
            <person name="Wang X."/>
            <person name="Meng J."/>
            <person name="Ma J."/>
            <person name="Pires J.C."/>
            <person name="King G.J."/>
            <person name="Brunel D."/>
            <person name="Delourme R."/>
            <person name="Renard M."/>
            <person name="Aury J.M."/>
            <person name="Adams K.L."/>
            <person name="Batley J."/>
            <person name="Snowdon R.J."/>
            <person name="Tost J."/>
            <person name="Edwards D."/>
            <person name="Zhou Y."/>
            <person name="Hua W."/>
            <person name="Sharpe A.G."/>
            <person name="Paterson A.H."/>
            <person name="Guan C."/>
            <person name="Wincker P."/>
        </authorList>
    </citation>
    <scope>NUCLEOTIDE SEQUENCE [LARGE SCALE GENOMIC DNA]</scope>
    <source>
        <strain evidence="10">cv. Darmor-bzh</strain>
    </source>
</reference>
<dbReference type="GO" id="GO:0030170">
    <property type="term" value="F:pyridoxal phosphate binding"/>
    <property type="evidence" value="ECO:0000318"/>
    <property type="project" value="GO_Central"/>
</dbReference>
<evidence type="ECO:0000256" key="6">
    <source>
        <dbReference type="SAM" id="MobiDB-lite"/>
    </source>
</evidence>
<dbReference type="InterPro" id="IPR000192">
    <property type="entry name" value="Aminotrans_V_dom"/>
</dbReference>
<dbReference type="Gramene" id="CDY29186">
    <property type="protein sequence ID" value="CDY29186"/>
    <property type="gene ID" value="GSBRNA2T00042086001"/>
</dbReference>
<dbReference type="AlphaFoldDB" id="A0A078GUH2"/>
<dbReference type="EMBL" id="LK032233">
    <property type="protein sequence ID" value="CDY29186.1"/>
    <property type="molecule type" value="Genomic_DNA"/>
</dbReference>
<protein>
    <submittedName>
        <fullName evidence="8">(rape) hypothetical protein</fullName>
    </submittedName>
    <submittedName>
        <fullName evidence="9">BnaA06g25710D protein</fullName>
    </submittedName>
</protein>
<keyword evidence="3" id="KW-0663">Pyridoxal phosphate</keyword>
<accession>A0A078GUH2</accession>
<sequence>MAAPTNSFLIRNPNLPPSTKPASTTVKSDPPRVFNFAAGPAALPENVLLKAQSDLYNYRGSGMSVMEMSHRGKEFLSIIQKAESDLRRLLDIPPEYSATTQFAALPLDPVDYVVTGSWGDEAFKEALKYCNPKAKWYARVSHTQKSDTTFDELEQNPHAKCLHICANETIHGVEFKDYPNGLLIADMSSNFCSKPVDVSRFGVMCAEECRSFGCIIRKDLIGKARDVTLITRFMMRTVPCTTRLPVFRGIHV</sequence>
<comment type="catalytic activity">
    <reaction evidence="5">
        <text>O-phospho-L-serine + 2-oxoglutarate = 3-phosphooxypyruvate + L-glutamate</text>
        <dbReference type="Rhea" id="RHEA:14329"/>
        <dbReference type="ChEBI" id="CHEBI:16810"/>
        <dbReference type="ChEBI" id="CHEBI:18110"/>
        <dbReference type="ChEBI" id="CHEBI:29985"/>
        <dbReference type="ChEBI" id="CHEBI:57524"/>
        <dbReference type="EC" id="2.6.1.52"/>
    </reaction>
</comment>
<dbReference type="PaxDb" id="3708-A0A078GUH2"/>
<evidence type="ECO:0000313" key="9">
    <source>
        <dbReference type="EMBL" id="CDY29186.1"/>
    </source>
</evidence>
<evidence type="ECO:0000256" key="1">
    <source>
        <dbReference type="ARBA" id="ARBA00001933"/>
    </source>
</evidence>
<comment type="cofactor">
    <cofactor evidence="1">
        <name>pyridoxal 5'-phosphate</name>
        <dbReference type="ChEBI" id="CHEBI:597326"/>
    </cofactor>
</comment>
<dbReference type="Proteomes" id="UP001295469">
    <property type="component" value="Chromosome A06"/>
</dbReference>
<keyword evidence="2" id="KW-0808">Transferase</keyword>
<dbReference type="EMBL" id="HG994360">
    <property type="protein sequence ID" value="CAF2088500.1"/>
    <property type="molecule type" value="Genomic_DNA"/>
</dbReference>
<dbReference type="Proteomes" id="UP000028999">
    <property type="component" value="Unassembled WGS sequence"/>
</dbReference>
<dbReference type="SUPFAM" id="SSF53383">
    <property type="entry name" value="PLP-dependent transferases"/>
    <property type="match status" value="1"/>
</dbReference>
<evidence type="ECO:0000313" key="8">
    <source>
        <dbReference type="EMBL" id="CAF2088500.1"/>
    </source>
</evidence>
<gene>
    <name evidence="9" type="primary">BnaA06g25710D</name>
    <name evidence="8" type="ORF">DARMORV10_A06P33750.1</name>
    <name evidence="9" type="ORF">GSBRNA2T00042086001</name>
</gene>
<proteinExistence type="predicted"/>
<organism evidence="9 10">
    <name type="scientific">Brassica napus</name>
    <name type="common">Rape</name>
    <dbReference type="NCBI Taxonomy" id="3708"/>
    <lineage>
        <taxon>Eukaryota</taxon>
        <taxon>Viridiplantae</taxon>
        <taxon>Streptophyta</taxon>
        <taxon>Embryophyta</taxon>
        <taxon>Tracheophyta</taxon>
        <taxon>Spermatophyta</taxon>
        <taxon>Magnoliopsida</taxon>
        <taxon>eudicotyledons</taxon>
        <taxon>Gunneridae</taxon>
        <taxon>Pentapetalae</taxon>
        <taxon>rosids</taxon>
        <taxon>malvids</taxon>
        <taxon>Brassicales</taxon>
        <taxon>Brassicaceae</taxon>
        <taxon>Brassiceae</taxon>
        <taxon>Brassica</taxon>
    </lineage>
</organism>